<dbReference type="STRING" id="1427503.HE1_01207"/>
<evidence type="ECO:0000259" key="3">
    <source>
        <dbReference type="PROSITE" id="PS51186"/>
    </source>
</evidence>
<dbReference type="Pfam" id="PF00583">
    <property type="entry name" value="Acetyltransf_1"/>
    <property type="match status" value="1"/>
</dbReference>
<gene>
    <name evidence="4" type="ORF">HE1_01207</name>
</gene>
<sequence>MIKIELLKNHPSTIPALAHIWHEVLGKIWVPDVPVERVITRFADHLKIHALPITFVALDGDLPVGMCSLRENDGIRPDLTPWLGSLVVDPKYQKQGIGKMLIDVTVLKAKELGFEKLYLFAFDPTIPEYCERLGWREIGMDEFKSHPVIVMEALYDQNRPSEKSSRCYTSACSSVA</sequence>
<dbReference type="AlphaFoldDB" id="A0A023E096"/>
<proteinExistence type="predicted"/>
<dbReference type="InterPro" id="IPR050832">
    <property type="entry name" value="Bact_Acetyltransf"/>
</dbReference>
<dbReference type="EMBL" id="BAUP01000152">
    <property type="protein sequence ID" value="GAJ46865.1"/>
    <property type="molecule type" value="Genomic_DNA"/>
</dbReference>
<feature type="domain" description="N-acetyltransferase" evidence="3">
    <location>
        <begin position="4"/>
        <end position="156"/>
    </location>
</feature>
<dbReference type="RefSeq" id="WP_035545802.1">
    <property type="nucleotide sequence ID" value="NZ_BAUP01000152.1"/>
</dbReference>
<keyword evidence="1 4" id="KW-0808">Transferase</keyword>
<dbReference type="InterPro" id="IPR016181">
    <property type="entry name" value="Acyl_CoA_acyltransferase"/>
</dbReference>
<name>A0A023E096_9PROT</name>
<accession>A0A023E096</accession>
<reference evidence="4 5" key="1">
    <citation type="journal article" date="2014" name="FEMS Microbiol. Lett.">
        <title>Draft genome sequences of three Holospora species (Holospora obtusa, Holospora undulata, and Holospora elegans), endonuclear symbiotic bacteria of the ciliate Paramecium caudatum.</title>
        <authorList>
            <person name="Dohra H."/>
            <person name="Tanaka K."/>
            <person name="Suzuki T."/>
            <person name="Fujishima M."/>
            <person name="Suzuki H."/>
        </authorList>
    </citation>
    <scope>NUCLEOTIDE SEQUENCE [LARGE SCALE GENOMIC DNA]</scope>
    <source>
        <strain evidence="4 5">E1</strain>
    </source>
</reference>
<dbReference type="Gene3D" id="3.40.630.30">
    <property type="match status" value="1"/>
</dbReference>
<dbReference type="CDD" id="cd04301">
    <property type="entry name" value="NAT_SF"/>
    <property type="match status" value="1"/>
</dbReference>
<keyword evidence="5" id="KW-1185">Reference proteome</keyword>
<keyword evidence="2" id="KW-0012">Acyltransferase</keyword>
<organism evidence="4 5">
    <name type="scientific">Holospora elegans E1</name>
    <dbReference type="NCBI Taxonomy" id="1427503"/>
    <lineage>
        <taxon>Bacteria</taxon>
        <taxon>Pseudomonadati</taxon>
        <taxon>Pseudomonadota</taxon>
        <taxon>Alphaproteobacteria</taxon>
        <taxon>Holosporales</taxon>
        <taxon>Holosporaceae</taxon>
        <taxon>Holospora</taxon>
    </lineage>
</organism>
<dbReference type="Proteomes" id="UP000024842">
    <property type="component" value="Unassembled WGS sequence"/>
</dbReference>
<protein>
    <submittedName>
        <fullName evidence="4">Acetyltransferase</fullName>
    </submittedName>
</protein>
<comment type="caution">
    <text evidence="4">The sequence shown here is derived from an EMBL/GenBank/DDBJ whole genome shotgun (WGS) entry which is preliminary data.</text>
</comment>
<dbReference type="OrthoDB" id="9809751at2"/>
<dbReference type="PANTHER" id="PTHR43877">
    <property type="entry name" value="AMINOALKYLPHOSPHONATE N-ACETYLTRANSFERASE-RELATED-RELATED"/>
    <property type="match status" value="1"/>
</dbReference>
<dbReference type="PROSITE" id="PS51186">
    <property type="entry name" value="GNAT"/>
    <property type="match status" value="1"/>
</dbReference>
<dbReference type="SUPFAM" id="SSF55729">
    <property type="entry name" value="Acyl-CoA N-acyltransferases (Nat)"/>
    <property type="match status" value="1"/>
</dbReference>
<dbReference type="InterPro" id="IPR000182">
    <property type="entry name" value="GNAT_dom"/>
</dbReference>
<evidence type="ECO:0000256" key="1">
    <source>
        <dbReference type="ARBA" id="ARBA00022679"/>
    </source>
</evidence>
<evidence type="ECO:0000256" key="2">
    <source>
        <dbReference type="ARBA" id="ARBA00023315"/>
    </source>
</evidence>
<dbReference type="GO" id="GO:0016747">
    <property type="term" value="F:acyltransferase activity, transferring groups other than amino-acyl groups"/>
    <property type="evidence" value="ECO:0007669"/>
    <property type="project" value="InterPro"/>
</dbReference>
<dbReference type="PANTHER" id="PTHR43877:SF1">
    <property type="entry name" value="ACETYLTRANSFERASE"/>
    <property type="match status" value="1"/>
</dbReference>
<evidence type="ECO:0000313" key="4">
    <source>
        <dbReference type="EMBL" id="GAJ46865.1"/>
    </source>
</evidence>
<evidence type="ECO:0000313" key="5">
    <source>
        <dbReference type="Proteomes" id="UP000024842"/>
    </source>
</evidence>